<evidence type="ECO:0000259" key="8">
    <source>
        <dbReference type="PROSITE" id="PS50928"/>
    </source>
</evidence>
<evidence type="ECO:0000313" key="9">
    <source>
        <dbReference type="EMBL" id="CUJ42374.1"/>
    </source>
</evidence>
<dbReference type="PROSITE" id="PS50928">
    <property type="entry name" value="ABC_TM1"/>
    <property type="match status" value="1"/>
</dbReference>
<keyword evidence="2 7" id="KW-0813">Transport</keyword>
<keyword evidence="3" id="KW-1003">Cell membrane</keyword>
<dbReference type="InterPro" id="IPR000515">
    <property type="entry name" value="MetI-like"/>
</dbReference>
<evidence type="ECO:0000256" key="1">
    <source>
        <dbReference type="ARBA" id="ARBA00004651"/>
    </source>
</evidence>
<comment type="similarity">
    <text evidence="7">Belongs to the binding-protein-dependent transport system permease family.</text>
</comment>
<dbReference type="PANTHER" id="PTHR30151">
    <property type="entry name" value="ALKANE SULFONATE ABC TRANSPORTER-RELATED, MEMBRANE SUBUNIT"/>
    <property type="match status" value="1"/>
</dbReference>
<accession>A0AAD2J217</accession>
<organism evidence="9 10">
    <name type="scientific">Achromobacter aegrifaciens</name>
    <dbReference type="NCBI Taxonomy" id="1287736"/>
    <lineage>
        <taxon>Bacteria</taxon>
        <taxon>Pseudomonadati</taxon>
        <taxon>Pseudomonadota</taxon>
        <taxon>Betaproteobacteria</taxon>
        <taxon>Burkholderiales</taxon>
        <taxon>Alcaligenaceae</taxon>
        <taxon>Achromobacter</taxon>
    </lineage>
</organism>
<dbReference type="FunFam" id="1.10.3720.10:FF:000003">
    <property type="entry name" value="Aliphatic sulfonate ABC transporter permease"/>
    <property type="match status" value="1"/>
</dbReference>
<evidence type="ECO:0000256" key="6">
    <source>
        <dbReference type="ARBA" id="ARBA00023136"/>
    </source>
</evidence>
<dbReference type="InterPro" id="IPR035906">
    <property type="entry name" value="MetI-like_sf"/>
</dbReference>
<dbReference type="PANTHER" id="PTHR30151:SF38">
    <property type="entry name" value="ALIPHATIC SULFONATES TRANSPORT PERMEASE PROTEIN SSUC-RELATED"/>
    <property type="match status" value="1"/>
</dbReference>
<dbReference type="EMBL" id="CYTK01000006">
    <property type="protein sequence ID" value="CUJ42374.1"/>
    <property type="molecule type" value="Genomic_DNA"/>
</dbReference>
<feature type="transmembrane region" description="Helical" evidence="7">
    <location>
        <begin position="86"/>
        <end position="108"/>
    </location>
</feature>
<dbReference type="CDD" id="cd06261">
    <property type="entry name" value="TM_PBP2"/>
    <property type="match status" value="1"/>
</dbReference>
<dbReference type="SUPFAM" id="SSF161098">
    <property type="entry name" value="MetI-like"/>
    <property type="match status" value="1"/>
</dbReference>
<comment type="subcellular location">
    <subcellularLocation>
        <location evidence="1 7">Cell membrane</location>
        <topology evidence="1 7">Multi-pass membrane protein</topology>
    </subcellularLocation>
</comment>
<name>A0AAD2J217_ACHAE</name>
<sequence>MKRRMSNETQGVFFLRAMRALRGGAHALAGRLSLPLIIIAAWQSASVTGLISPTLLPSPLHVAETVAYLIDSGELWRHVSASGLRVIQGFVAAAALALTLGISMGIFNRLERFVDFLIQILKPVPPIAWIPLSVLWFGIDEGAKIFIIVLGSFFPILTTTVDAIRQTDRRYVELARTLELPRHLFIRKIMLPGATPQIMSGLRVGLAMAWMCVVAAELIAAPSGVGFLIMDGRAMSQADLVLAGMLTLGVLGKITDDVLRAVEQPLVLWRPQFKGMTRT</sequence>
<gene>
    <name evidence="9" type="primary">ssuC_9</name>
    <name evidence="9" type="ORF">ERS370000_03930</name>
</gene>
<feature type="transmembrane region" description="Helical" evidence="7">
    <location>
        <begin position="208"/>
        <end position="230"/>
    </location>
</feature>
<evidence type="ECO:0000256" key="4">
    <source>
        <dbReference type="ARBA" id="ARBA00022692"/>
    </source>
</evidence>
<feature type="transmembrane region" description="Helical" evidence="7">
    <location>
        <begin position="145"/>
        <end position="164"/>
    </location>
</feature>
<dbReference type="Pfam" id="PF00528">
    <property type="entry name" value="BPD_transp_1"/>
    <property type="match status" value="1"/>
</dbReference>
<keyword evidence="6 7" id="KW-0472">Membrane</keyword>
<evidence type="ECO:0000256" key="2">
    <source>
        <dbReference type="ARBA" id="ARBA00022448"/>
    </source>
</evidence>
<dbReference type="Gene3D" id="1.10.3720.10">
    <property type="entry name" value="MetI-like"/>
    <property type="match status" value="1"/>
</dbReference>
<protein>
    <submittedName>
        <fullName evidence="9">Aliphatic sulfonates transport permease protein ssuC</fullName>
    </submittedName>
</protein>
<dbReference type="GO" id="GO:0042918">
    <property type="term" value="P:alkanesulfonate transmembrane transport"/>
    <property type="evidence" value="ECO:0007669"/>
    <property type="project" value="UniProtKB-ARBA"/>
</dbReference>
<evidence type="ECO:0000256" key="3">
    <source>
        <dbReference type="ARBA" id="ARBA00022475"/>
    </source>
</evidence>
<feature type="domain" description="ABC transmembrane type-1" evidence="8">
    <location>
        <begin position="83"/>
        <end position="259"/>
    </location>
</feature>
<proteinExistence type="inferred from homology"/>
<keyword evidence="5 7" id="KW-1133">Transmembrane helix</keyword>
<keyword evidence="4 7" id="KW-0812">Transmembrane</keyword>
<evidence type="ECO:0000256" key="5">
    <source>
        <dbReference type="ARBA" id="ARBA00022989"/>
    </source>
</evidence>
<dbReference type="GO" id="GO:0005886">
    <property type="term" value="C:plasma membrane"/>
    <property type="evidence" value="ECO:0007669"/>
    <property type="project" value="UniProtKB-SubCell"/>
</dbReference>
<dbReference type="Proteomes" id="UP000044098">
    <property type="component" value="Unassembled WGS sequence"/>
</dbReference>
<feature type="transmembrane region" description="Helical" evidence="7">
    <location>
        <begin position="120"/>
        <end position="139"/>
    </location>
</feature>
<reference evidence="9 10" key="1">
    <citation type="submission" date="2015-09" db="EMBL/GenBank/DDBJ databases">
        <authorList>
            <consortium name="Pathogen Informatics"/>
        </authorList>
    </citation>
    <scope>NUCLEOTIDE SEQUENCE [LARGE SCALE GENOMIC DNA]</scope>
    <source>
        <strain evidence="9 10">2789STDY5608625</strain>
    </source>
</reference>
<dbReference type="AlphaFoldDB" id="A0AAD2J217"/>
<evidence type="ECO:0000256" key="7">
    <source>
        <dbReference type="RuleBase" id="RU363032"/>
    </source>
</evidence>
<evidence type="ECO:0000313" key="10">
    <source>
        <dbReference type="Proteomes" id="UP000044098"/>
    </source>
</evidence>
<comment type="caution">
    <text evidence="9">The sequence shown here is derived from an EMBL/GenBank/DDBJ whole genome shotgun (WGS) entry which is preliminary data.</text>
</comment>